<dbReference type="EMBL" id="BMXI01000014">
    <property type="protein sequence ID" value="GHC61446.1"/>
    <property type="molecule type" value="Genomic_DNA"/>
</dbReference>
<dbReference type="AlphaFoldDB" id="A0A918TV49"/>
<reference evidence="2" key="2">
    <citation type="submission" date="2020-09" db="EMBL/GenBank/DDBJ databases">
        <authorList>
            <person name="Sun Q."/>
            <person name="Kim S."/>
        </authorList>
    </citation>
    <scope>NUCLEOTIDE SEQUENCE</scope>
    <source>
        <strain evidence="2">KCTC 12988</strain>
    </source>
</reference>
<dbReference type="GO" id="GO:0008081">
    <property type="term" value="F:phosphoric diester hydrolase activity"/>
    <property type="evidence" value="ECO:0007669"/>
    <property type="project" value="InterPro"/>
</dbReference>
<protein>
    <submittedName>
        <fullName evidence="2">Glycerophosphoryl diester phosphodiesterase</fullName>
    </submittedName>
</protein>
<accession>A0A918TV49</accession>
<sequence length="259" mass="28524">MNTAIELAISLFIVAHRGASGDAPENTLPAFEQAWEQGADAIEGDFHLTKDNRIACIHDYDTTKVAGTKLMVADSTFEELRKLDVGSWKSPKFAGTRIPSLEEVIATIPEGKKLYLEVKCGPEIVPTLAKTLAASELSPEQLVVISFNEDFVRQWKTAEPESRTMLLISFNRRVPRLSPSLQEVIEKLKDTGADGVSTNTHPALDANFVEGVKAADFEYHSWTINEADKARELMDMGSQSITTDFPGQLRSSLESKVAK</sequence>
<reference evidence="2" key="1">
    <citation type="journal article" date="2014" name="Int. J. Syst. Evol. Microbiol.">
        <title>Complete genome sequence of Corynebacterium casei LMG S-19264T (=DSM 44701T), isolated from a smear-ripened cheese.</title>
        <authorList>
            <consortium name="US DOE Joint Genome Institute (JGI-PGF)"/>
            <person name="Walter F."/>
            <person name="Albersmeier A."/>
            <person name="Kalinowski J."/>
            <person name="Ruckert C."/>
        </authorList>
    </citation>
    <scope>NUCLEOTIDE SEQUENCE</scope>
    <source>
        <strain evidence="2">KCTC 12988</strain>
    </source>
</reference>
<gene>
    <name evidence="2" type="primary">ugpQ</name>
    <name evidence="2" type="ORF">GCM10007100_30960</name>
</gene>
<dbReference type="SUPFAM" id="SSF51695">
    <property type="entry name" value="PLC-like phosphodiesterases"/>
    <property type="match status" value="1"/>
</dbReference>
<dbReference type="PANTHER" id="PTHR46211:SF1">
    <property type="entry name" value="GLYCEROPHOSPHODIESTER PHOSPHODIESTERASE, CYTOPLASMIC"/>
    <property type="match status" value="1"/>
</dbReference>
<dbReference type="Pfam" id="PF03009">
    <property type="entry name" value="GDPD"/>
    <property type="match status" value="1"/>
</dbReference>
<dbReference type="GO" id="GO:0006629">
    <property type="term" value="P:lipid metabolic process"/>
    <property type="evidence" value="ECO:0007669"/>
    <property type="project" value="InterPro"/>
</dbReference>
<keyword evidence="3" id="KW-1185">Reference proteome</keyword>
<name>A0A918TV49_9BACT</name>
<dbReference type="InterPro" id="IPR030395">
    <property type="entry name" value="GP_PDE_dom"/>
</dbReference>
<dbReference type="RefSeq" id="WP_189571839.1">
    <property type="nucleotide sequence ID" value="NZ_BMXI01000014.1"/>
</dbReference>
<evidence type="ECO:0000313" key="2">
    <source>
        <dbReference type="EMBL" id="GHC61446.1"/>
    </source>
</evidence>
<proteinExistence type="predicted"/>
<dbReference type="PROSITE" id="PS51704">
    <property type="entry name" value="GP_PDE"/>
    <property type="match status" value="1"/>
</dbReference>
<comment type="caution">
    <text evidence="2">The sequence shown here is derived from an EMBL/GenBank/DDBJ whole genome shotgun (WGS) entry which is preliminary data.</text>
</comment>
<dbReference type="PANTHER" id="PTHR46211">
    <property type="entry name" value="GLYCEROPHOSPHORYL DIESTER PHOSPHODIESTERASE"/>
    <property type="match status" value="1"/>
</dbReference>
<feature type="domain" description="GP-PDE" evidence="1">
    <location>
        <begin position="11"/>
        <end position="253"/>
    </location>
</feature>
<evidence type="ECO:0000313" key="3">
    <source>
        <dbReference type="Proteomes" id="UP000644507"/>
    </source>
</evidence>
<dbReference type="InterPro" id="IPR017946">
    <property type="entry name" value="PLC-like_Pdiesterase_TIM-brl"/>
</dbReference>
<dbReference type="CDD" id="cd08582">
    <property type="entry name" value="GDPD_like_2"/>
    <property type="match status" value="1"/>
</dbReference>
<dbReference type="Gene3D" id="3.20.20.190">
    <property type="entry name" value="Phosphatidylinositol (PI) phosphodiesterase"/>
    <property type="match status" value="1"/>
</dbReference>
<dbReference type="Proteomes" id="UP000644507">
    <property type="component" value="Unassembled WGS sequence"/>
</dbReference>
<organism evidence="2 3">
    <name type="scientific">Roseibacillus persicicus</name>
    <dbReference type="NCBI Taxonomy" id="454148"/>
    <lineage>
        <taxon>Bacteria</taxon>
        <taxon>Pseudomonadati</taxon>
        <taxon>Verrucomicrobiota</taxon>
        <taxon>Verrucomicrobiia</taxon>
        <taxon>Verrucomicrobiales</taxon>
        <taxon>Verrucomicrobiaceae</taxon>
        <taxon>Roseibacillus</taxon>
    </lineage>
</organism>
<evidence type="ECO:0000259" key="1">
    <source>
        <dbReference type="PROSITE" id="PS51704"/>
    </source>
</evidence>